<dbReference type="PANTHER" id="PTHR12358:SF31">
    <property type="entry name" value="ACYLGLYCEROL KINASE, MITOCHONDRIAL"/>
    <property type="match status" value="1"/>
</dbReference>
<dbReference type="Proteomes" id="UP001201262">
    <property type="component" value="Unassembled WGS sequence"/>
</dbReference>
<dbReference type="InterPro" id="IPR017438">
    <property type="entry name" value="ATP-NAD_kinase_N"/>
</dbReference>
<gene>
    <name evidence="6" type="ORF">BGW36DRAFT_361738</name>
</gene>
<keyword evidence="3 6" id="KW-0418">Kinase</keyword>
<keyword evidence="2" id="KW-0547">Nucleotide-binding</keyword>
<dbReference type="Pfam" id="PF19279">
    <property type="entry name" value="YegS_C"/>
    <property type="match status" value="1"/>
</dbReference>
<dbReference type="GO" id="GO:0016020">
    <property type="term" value="C:membrane"/>
    <property type="evidence" value="ECO:0007669"/>
    <property type="project" value="TreeGrafter"/>
</dbReference>
<accession>A0AAD4KKS6</accession>
<dbReference type="EMBL" id="JAJTJA010000009">
    <property type="protein sequence ID" value="KAH8693912.1"/>
    <property type="molecule type" value="Genomic_DNA"/>
</dbReference>
<keyword evidence="7" id="KW-1185">Reference proteome</keyword>
<dbReference type="GO" id="GO:0046512">
    <property type="term" value="P:sphingosine biosynthetic process"/>
    <property type="evidence" value="ECO:0007669"/>
    <property type="project" value="TreeGrafter"/>
</dbReference>
<dbReference type="InterPro" id="IPR050187">
    <property type="entry name" value="Lipid_Phosphate_FormReg"/>
</dbReference>
<dbReference type="Gene3D" id="3.40.50.10330">
    <property type="entry name" value="Probable inorganic polyphosphate/atp-NAD kinase, domain 1"/>
    <property type="match status" value="1"/>
</dbReference>
<dbReference type="InterPro" id="IPR016064">
    <property type="entry name" value="NAD/diacylglycerol_kinase_sf"/>
</dbReference>
<reference evidence="6" key="1">
    <citation type="submission" date="2021-12" db="EMBL/GenBank/DDBJ databases">
        <title>Convergent genome expansion in fungi linked to evolution of root-endophyte symbiosis.</title>
        <authorList>
            <consortium name="DOE Joint Genome Institute"/>
            <person name="Ke Y.-H."/>
            <person name="Bonito G."/>
            <person name="Liao H.-L."/>
            <person name="Looney B."/>
            <person name="Rojas-Flechas A."/>
            <person name="Nash J."/>
            <person name="Hameed K."/>
            <person name="Schadt C."/>
            <person name="Martin F."/>
            <person name="Crous P.W."/>
            <person name="Miettinen O."/>
            <person name="Magnuson J.K."/>
            <person name="Labbe J."/>
            <person name="Jacobson D."/>
            <person name="Doktycz M.J."/>
            <person name="Veneault-Fourrey C."/>
            <person name="Kuo A."/>
            <person name="Mondo S."/>
            <person name="Calhoun S."/>
            <person name="Riley R."/>
            <person name="Ohm R."/>
            <person name="LaButti K."/>
            <person name="Andreopoulos B."/>
            <person name="Pangilinan J."/>
            <person name="Nolan M."/>
            <person name="Tritt A."/>
            <person name="Clum A."/>
            <person name="Lipzen A."/>
            <person name="Daum C."/>
            <person name="Barry K."/>
            <person name="Grigoriev I.V."/>
            <person name="Vilgalys R."/>
        </authorList>
    </citation>
    <scope>NUCLEOTIDE SEQUENCE</scope>
    <source>
        <strain evidence="6">PMI_201</strain>
    </source>
</reference>
<dbReference type="Pfam" id="PF24321">
    <property type="entry name" value="DUF7493"/>
    <property type="match status" value="1"/>
</dbReference>
<dbReference type="RefSeq" id="XP_046069582.1">
    <property type="nucleotide sequence ID" value="XM_046214301.1"/>
</dbReference>
<dbReference type="GO" id="GO:0005737">
    <property type="term" value="C:cytoplasm"/>
    <property type="evidence" value="ECO:0007669"/>
    <property type="project" value="TreeGrafter"/>
</dbReference>
<dbReference type="Gene3D" id="2.60.200.40">
    <property type="match status" value="1"/>
</dbReference>
<proteinExistence type="predicted"/>
<dbReference type="GO" id="GO:0001727">
    <property type="term" value="F:lipid kinase activity"/>
    <property type="evidence" value="ECO:0007669"/>
    <property type="project" value="TreeGrafter"/>
</dbReference>
<evidence type="ECO:0000313" key="6">
    <source>
        <dbReference type="EMBL" id="KAH8693912.1"/>
    </source>
</evidence>
<feature type="domain" description="DAGKc" evidence="5">
    <location>
        <begin position="89"/>
        <end position="229"/>
    </location>
</feature>
<dbReference type="SUPFAM" id="SSF111331">
    <property type="entry name" value="NAD kinase/diacylglycerol kinase-like"/>
    <property type="match status" value="1"/>
</dbReference>
<evidence type="ECO:0000313" key="7">
    <source>
        <dbReference type="Proteomes" id="UP001201262"/>
    </source>
</evidence>
<comment type="caution">
    <text evidence="6">The sequence shown here is derived from an EMBL/GenBank/DDBJ whole genome shotgun (WGS) entry which is preliminary data.</text>
</comment>
<dbReference type="GO" id="GO:0005524">
    <property type="term" value="F:ATP binding"/>
    <property type="evidence" value="ECO:0007669"/>
    <property type="project" value="UniProtKB-KW"/>
</dbReference>
<dbReference type="InterPro" id="IPR001206">
    <property type="entry name" value="Diacylglycerol_kinase_cat_dom"/>
</dbReference>
<dbReference type="Pfam" id="PF00781">
    <property type="entry name" value="DAGK_cat"/>
    <property type="match status" value="1"/>
</dbReference>
<dbReference type="InterPro" id="IPR055916">
    <property type="entry name" value="DUF7493"/>
</dbReference>
<evidence type="ECO:0000256" key="2">
    <source>
        <dbReference type="ARBA" id="ARBA00022741"/>
    </source>
</evidence>
<evidence type="ECO:0000256" key="3">
    <source>
        <dbReference type="ARBA" id="ARBA00022777"/>
    </source>
</evidence>
<dbReference type="AlphaFoldDB" id="A0AAD4KKS6"/>
<organism evidence="6 7">
    <name type="scientific">Talaromyces proteolyticus</name>
    <dbReference type="NCBI Taxonomy" id="1131652"/>
    <lineage>
        <taxon>Eukaryota</taxon>
        <taxon>Fungi</taxon>
        <taxon>Dikarya</taxon>
        <taxon>Ascomycota</taxon>
        <taxon>Pezizomycotina</taxon>
        <taxon>Eurotiomycetes</taxon>
        <taxon>Eurotiomycetidae</taxon>
        <taxon>Eurotiales</taxon>
        <taxon>Trichocomaceae</taxon>
        <taxon>Talaromyces</taxon>
        <taxon>Talaromyces sect. Bacilispori</taxon>
    </lineage>
</organism>
<keyword evidence="4" id="KW-0067">ATP-binding</keyword>
<dbReference type="PANTHER" id="PTHR12358">
    <property type="entry name" value="SPHINGOSINE KINASE"/>
    <property type="match status" value="1"/>
</dbReference>
<sequence>MPEYYLQANPQQIDRYVDWVARRITRTIRYVFILWVQFNEGKLCIEYAKERRDRLHVKTLCFHTIETCTSQTIQGWADSLTSRAYRGSKIGKSIKVFLNPFSGKGFAVKGYYEYADPLFTAAHCRVEVQTTKYSGHAQELVREDPDINSWDVIACCSGDGLPHEVLNGLAQREDAGQILRNIPVIQLPGGSGNAMCVSLFETTSISHAALYTIKGVPHSIDLMSVTQGDKRRISFLSQNFGYLAECDLQTEHMRHLGGARFLVGFLQRIFNPPVYGCDIAIHKDSNGDRNYEMGNEPKDSMISNESTNQALPCLRFGTDSDEIPNGWTLERHANSAIIFAGQLPFVDATSKVFPSAKLDDGMVDMILVDAGIGSLKFLKILLEISKGTHVRMREVHYRKVAAYRVSPMRTDGSLSVDGEMFPFAPFQVEVHQQLGMTLLPPESIKYSS</sequence>
<evidence type="ECO:0000256" key="1">
    <source>
        <dbReference type="ARBA" id="ARBA00022679"/>
    </source>
</evidence>
<evidence type="ECO:0000256" key="4">
    <source>
        <dbReference type="ARBA" id="ARBA00022840"/>
    </source>
</evidence>
<dbReference type="PROSITE" id="PS50146">
    <property type="entry name" value="DAGK"/>
    <property type="match status" value="1"/>
</dbReference>
<dbReference type="GeneID" id="70244588"/>
<dbReference type="SMART" id="SM00046">
    <property type="entry name" value="DAGKc"/>
    <property type="match status" value="1"/>
</dbReference>
<keyword evidence="1" id="KW-0808">Transferase</keyword>
<dbReference type="InterPro" id="IPR045540">
    <property type="entry name" value="YegS/DAGK_C"/>
</dbReference>
<name>A0AAD4KKS6_9EURO</name>
<evidence type="ECO:0000259" key="5">
    <source>
        <dbReference type="PROSITE" id="PS50146"/>
    </source>
</evidence>
<protein>
    <submittedName>
        <fullName evidence="6">ATP-NAD kinase-like domain-containing protein</fullName>
    </submittedName>
</protein>